<dbReference type="PANTHER" id="PTHR43865:SF1">
    <property type="entry name" value="RUBRERYTHRIN-RELATED"/>
    <property type="match status" value="1"/>
</dbReference>
<keyword evidence="3" id="KW-0479">Metal-binding</keyword>
<dbReference type="STRING" id="572546.Arcpr_0631"/>
<dbReference type="CDD" id="cd01041">
    <property type="entry name" value="Rubrerythrin"/>
    <property type="match status" value="1"/>
</dbReference>
<dbReference type="PaxDb" id="572546-Arcpr_0631"/>
<dbReference type="RefSeq" id="WP_012940032.1">
    <property type="nucleotide sequence ID" value="NC_013741.1"/>
</dbReference>
<dbReference type="AlphaFoldDB" id="D2RHC1"/>
<dbReference type="CDD" id="cd00729">
    <property type="entry name" value="rubredoxin_SM"/>
    <property type="match status" value="1"/>
</dbReference>
<dbReference type="InterPro" id="IPR012347">
    <property type="entry name" value="Ferritin-like"/>
</dbReference>
<dbReference type="InterPro" id="IPR048574">
    <property type="entry name" value="RUBY_RBDX"/>
</dbReference>
<dbReference type="KEGG" id="apo:Arcpr_0631"/>
<protein>
    <submittedName>
        <fullName evidence="8">Rubrerythrin</fullName>
    </submittedName>
</protein>
<comment type="cofactor">
    <cofactor evidence="1">
        <name>Fe(3+)</name>
        <dbReference type="ChEBI" id="CHEBI:29034"/>
    </cofactor>
</comment>
<dbReference type="SUPFAM" id="SSF47240">
    <property type="entry name" value="Ferritin-like"/>
    <property type="match status" value="1"/>
</dbReference>
<evidence type="ECO:0000256" key="3">
    <source>
        <dbReference type="ARBA" id="ARBA00022723"/>
    </source>
</evidence>
<keyword evidence="5" id="KW-0408">Iron</keyword>
<keyword evidence="4" id="KW-0249">Electron transport</keyword>
<feature type="domain" description="Rubredoxin-like" evidence="6">
    <location>
        <begin position="151"/>
        <end position="185"/>
    </location>
</feature>
<evidence type="ECO:0000256" key="4">
    <source>
        <dbReference type="ARBA" id="ARBA00022982"/>
    </source>
</evidence>
<accession>D2RHC1</accession>
<feature type="domain" description="Ferritin-like diiron" evidence="7">
    <location>
        <begin position="1"/>
        <end position="144"/>
    </location>
</feature>
<dbReference type="Pfam" id="PF21349">
    <property type="entry name" value="RUBY_RBDX"/>
    <property type="match status" value="1"/>
</dbReference>
<name>D2RHC1_ARCPA</name>
<evidence type="ECO:0000259" key="7">
    <source>
        <dbReference type="PROSITE" id="PS50905"/>
    </source>
</evidence>
<keyword evidence="2" id="KW-0813">Transport</keyword>
<dbReference type="OrthoDB" id="49894at2157"/>
<evidence type="ECO:0000256" key="1">
    <source>
        <dbReference type="ARBA" id="ARBA00001965"/>
    </source>
</evidence>
<dbReference type="Proteomes" id="UP000001901">
    <property type="component" value="Chromosome"/>
</dbReference>
<dbReference type="InterPro" id="IPR009040">
    <property type="entry name" value="Ferritin-like_diiron"/>
</dbReference>
<dbReference type="PROSITE" id="PS50903">
    <property type="entry name" value="RUBREDOXIN_LIKE"/>
    <property type="match status" value="1"/>
</dbReference>
<dbReference type="Gene3D" id="1.20.1260.10">
    <property type="match status" value="1"/>
</dbReference>
<dbReference type="GeneID" id="8739291"/>
<dbReference type="InterPro" id="IPR024934">
    <property type="entry name" value="Rubredoxin-like_dom"/>
</dbReference>
<dbReference type="NCBIfam" id="NF045767">
    <property type="entry name" value="RuberyRbr"/>
    <property type="match status" value="1"/>
</dbReference>
<evidence type="ECO:0000259" key="6">
    <source>
        <dbReference type="PROSITE" id="PS50903"/>
    </source>
</evidence>
<sequence length="190" mass="21957">MKTLENLVKAFIGESMARNRYTFYAKIAKEEGYVYVQRVFLETAENEKEHAEVLFEFIQKLKGNVDSIKVEAEAPLTLGSTAENLRSAIEGENYEHTKMYPEFAKVAEDEGFNEIAARLRAIARAEEHHENRYRVLLEAIEKGTYFKRDEEVEWVCLECGYVHKGREPPEKCPSCGHPKAYYVARDLLIL</sequence>
<reference evidence="8 9" key="1">
    <citation type="journal article" date="2010" name="Stand. Genomic Sci.">
        <title>Complete genome sequence of Archaeoglobus profundus type strain (AV18).</title>
        <authorList>
            <person name="von Jan M."/>
            <person name="Lapidus A."/>
            <person name="Del Rio T.G."/>
            <person name="Copeland A."/>
            <person name="Tice H."/>
            <person name="Cheng J.F."/>
            <person name="Lucas S."/>
            <person name="Chen F."/>
            <person name="Nolan M."/>
            <person name="Goodwin L."/>
            <person name="Han C."/>
            <person name="Pitluck S."/>
            <person name="Liolios K."/>
            <person name="Ivanova N."/>
            <person name="Mavromatis K."/>
            <person name="Ovchinnikova G."/>
            <person name="Chertkov O."/>
            <person name="Pati A."/>
            <person name="Chen A."/>
            <person name="Palaniappan K."/>
            <person name="Land M."/>
            <person name="Hauser L."/>
            <person name="Chang Y.J."/>
            <person name="Jeffries C.D."/>
            <person name="Saunders E."/>
            <person name="Brettin T."/>
            <person name="Detter J.C."/>
            <person name="Chain P."/>
            <person name="Eichinger K."/>
            <person name="Huber H."/>
            <person name="Spring S."/>
            <person name="Rohde M."/>
            <person name="Goker M."/>
            <person name="Wirth R."/>
            <person name="Woyke T."/>
            <person name="Bristow J."/>
            <person name="Eisen J.A."/>
            <person name="Markowitz V."/>
            <person name="Hugenholtz P."/>
            <person name="Kyrpides N.C."/>
            <person name="Klenk H.P."/>
        </authorList>
    </citation>
    <scope>NUCLEOTIDE SEQUENCE [LARGE SCALE GENOMIC DNA]</scope>
    <source>
        <strain evidence="9">DSM 5631 / JCM 9629 / NBRC 100127 / Av18</strain>
    </source>
</reference>
<organism evidence="8 9">
    <name type="scientific">Archaeoglobus profundus (strain DSM 5631 / JCM 9629 / NBRC 100127 / Av18)</name>
    <dbReference type="NCBI Taxonomy" id="572546"/>
    <lineage>
        <taxon>Archaea</taxon>
        <taxon>Methanobacteriati</taxon>
        <taxon>Methanobacteriota</taxon>
        <taxon>Archaeoglobi</taxon>
        <taxon>Archaeoglobales</taxon>
        <taxon>Archaeoglobaceae</taxon>
        <taxon>Archaeoglobus</taxon>
    </lineage>
</organism>
<dbReference type="InterPro" id="IPR003251">
    <property type="entry name" value="Rr_diiron-bd_dom"/>
</dbReference>
<gene>
    <name evidence="8" type="ordered locus">Arcpr_0631</name>
</gene>
<evidence type="ECO:0000313" key="8">
    <source>
        <dbReference type="EMBL" id="ADB57696.1"/>
    </source>
</evidence>
<dbReference type="Gene3D" id="2.20.28.10">
    <property type="match status" value="1"/>
</dbReference>
<evidence type="ECO:0000256" key="2">
    <source>
        <dbReference type="ARBA" id="ARBA00022448"/>
    </source>
</evidence>
<dbReference type="PROSITE" id="PS50905">
    <property type="entry name" value="FERRITIN_LIKE"/>
    <property type="match status" value="1"/>
</dbReference>
<dbReference type="eggNOG" id="arCOG01097">
    <property type="taxonomic scope" value="Archaea"/>
</dbReference>
<dbReference type="Pfam" id="PF02915">
    <property type="entry name" value="Rubrerythrin"/>
    <property type="match status" value="1"/>
</dbReference>
<dbReference type="InterPro" id="IPR009078">
    <property type="entry name" value="Ferritin-like_SF"/>
</dbReference>
<evidence type="ECO:0000313" key="9">
    <source>
        <dbReference type="Proteomes" id="UP000001901"/>
    </source>
</evidence>
<dbReference type="PANTHER" id="PTHR43865">
    <property type="entry name" value="RUBRERYTHRIN-RELATED"/>
    <property type="match status" value="1"/>
</dbReference>
<dbReference type="HOGENOM" id="CLU_095256_0_1_2"/>
<dbReference type="EMBL" id="CP001857">
    <property type="protein sequence ID" value="ADB57696.1"/>
    <property type="molecule type" value="Genomic_DNA"/>
</dbReference>
<proteinExistence type="predicted"/>
<dbReference type="GO" id="GO:0005506">
    <property type="term" value="F:iron ion binding"/>
    <property type="evidence" value="ECO:0007669"/>
    <property type="project" value="InterPro"/>
</dbReference>
<keyword evidence="9" id="KW-1185">Reference proteome</keyword>
<dbReference type="InterPro" id="IPR052364">
    <property type="entry name" value="Rubrerythrin"/>
</dbReference>
<evidence type="ECO:0000256" key="5">
    <source>
        <dbReference type="ARBA" id="ARBA00023004"/>
    </source>
</evidence>
<dbReference type="GO" id="GO:0016491">
    <property type="term" value="F:oxidoreductase activity"/>
    <property type="evidence" value="ECO:0007669"/>
    <property type="project" value="InterPro"/>
</dbReference>
<dbReference type="SUPFAM" id="SSF57802">
    <property type="entry name" value="Rubredoxin-like"/>
    <property type="match status" value="1"/>
</dbReference>